<dbReference type="Gene3D" id="3.30.420.40">
    <property type="match status" value="2"/>
</dbReference>
<feature type="region of interest" description="Disordered" evidence="1">
    <location>
        <begin position="210"/>
        <end position="232"/>
    </location>
</feature>
<dbReference type="Pfam" id="PF00814">
    <property type="entry name" value="TsaD"/>
    <property type="match status" value="1"/>
</dbReference>
<proteinExistence type="predicted"/>
<dbReference type="EMBL" id="CP006912">
    <property type="protein sequence ID" value="AHB48276.1"/>
    <property type="molecule type" value="Genomic_DNA"/>
</dbReference>
<dbReference type="GO" id="GO:0002949">
    <property type="term" value="P:tRNA threonylcarbamoyladenosine modification"/>
    <property type="evidence" value="ECO:0007669"/>
    <property type="project" value="InterPro"/>
</dbReference>
<evidence type="ECO:0000256" key="1">
    <source>
        <dbReference type="SAM" id="MobiDB-lite"/>
    </source>
</evidence>
<dbReference type="STRING" id="1029756.W911_07555"/>
<feature type="domain" description="Gcp-like" evidence="2">
    <location>
        <begin position="35"/>
        <end position="133"/>
    </location>
</feature>
<dbReference type="InterPro" id="IPR022496">
    <property type="entry name" value="T6A_TsaB"/>
</dbReference>
<dbReference type="RefSeq" id="WP_023786899.1">
    <property type="nucleotide sequence ID" value="NC_022997.1"/>
</dbReference>
<dbReference type="Proteomes" id="UP000018542">
    <property type="component" value="Chromosome"/>
</dbReference>
<protein>
    <submittedName>
        <fullName evidence="3">Peptidase M22</fullName>
    </submittedName>
</protein>
<dbReference type="PANTHER" id="PTHR11735">
    <property type="entry name" value="TRNA N6-ADENOSINE THREONYLCARBAMOYLTRANSFERASE"/>
    <property type="match status" value="1"/>
</dbReference>
<evidence type="ECO:0000313" key="3">
    <source>
        <dbReference type="EMBL" id="AHB48276.1"/>
    </source>
</evidence>
<gene>
    <name evidence="3" type="ORF">W911_07555</name>
</gene>
<evidence type="ECO:0000259" key="2">
    <source>
        <dbReference type="Pfam" id="PF00814"/>
    </source>
</evidence>
<dbReference type="GO" id="GO:0005829">
    <property type="term" value="C:cytosol"/>
    <property type="evidence" value="ECO:0007669"/>
    <property type="project" value="TreeGrafter"/>
</dbReference>
<dbReference type="PANTHER" id="PTHR11735:SF11">
    <property type="entry name" value="TRNA THREONYLCARBAMOYLADENOSINE BIOSYNTHESIS PROTEIN TSAB"/>
    <property type="match status" value="1"/>
</dbReference>
<dbReference type="HOGENOM" id="CLU_064886_3_0_5"/>
<dbReference type="InterPro" id="IPR043129">
    <property type="entry name" value="ATPase_NBD"/>
</dbReference>
<dbReference type="NCBIfam" id="TIGR03725">
    <property type="entry name" value="T6A_YeaZ"/>
    <property type="match status" value="1"/>
</dbReference>
<reference evidence="3 4" key="1">
    <citation type="journal article" date="2014" name="Genome Announc.">
        <title>Complete Genome Sequence of Hyphomicrobium nitrativorans Strain NL23, a Denitrifying Bacterium Isolated from Biofilm of a Methanol-Fed Denitrification System Treating Seawater at the Montreal Biodome.</title>
        <authorList>
            <person name="Martineau C."/>
            <person name="Villeneuve C."/>
            <person name="Mauffrey F."/>
            <person name="Villemur R."/>
        </authorList>
    </citation>
    <scope>NUCLEOTIDE SEQUENCE [LARGE SCALE GENOMIC DNA]</scope>
    <source>
        <strain evidence="3">NL23</strain>
    </source>
</reference>
<accession>V5SBJ4</accession>
<name>V5SBJ4_9HYPH</name>
<dbReference type="SUPFAM" id="SSF53067">
    <property type="entry name" value="Actin-like ATPase domain"/>
    <property type="match status" value="2"/>
</dbReference>
<sequence>MNTLAFDTCFGACSVAATWSLPEGVGRAFRFERMVRGHAERLLPMVAEAMAEAPFAFSEIERIVVTTGPGTFTGQRVGIAAARAFSLATGAPVAPLSSLEVMAHTAAHELGAEATGKTLAAAVDARRDEIYVQAFAGPEWTALDAPALLTPDVAVRMLEGRDVLAVGSGAGLLAEAGRNAGVAVAARLAALEPDIRFVPEAAIVLSKMPPKPLYLRPPDAKPQDGKSLARVP</sequence>
<keyword evidence="4" id="KW-1185">Reference proteome</keyword>
<evidence type="ECO:0000313" key="4">
    <source>
        <dbReference type="Proteomes" id="UP000018542"/>
    </source>
</evidence>
<dbReference type="AlphaFoldDB" id="V5SBJ4"/>
<dbReference type="OrthoDB" id="9809995at2"/>
<dbReference type="KEGG" id="hni:W911_07555"/>
<dbReference type="InterPro" id="IPR000905">
    <property type="entry name" value="Gcp-like_dom"/>
</dbReference>
<organism evidence="3 4">
    <name type="scientific">Hyphomicrobium nitrativorans NL23</name>
    <dbReference type="NCBI Taxonomy" id="1029756"/>
    <lineage>
        <taxon>Bacteria</taxon>
        <taxon>Pseudomonadati</taxon>
        <taxon>Pseudomonadota</taxon>
        <taxon>Alphaproteobacteria</taxon>
        <taxon>Hyphomicrobiales</taxon>
        <taxon>Hyphomicrobiaceae</taxon>
        <taxon>Hyphomicrobium</taxon>
    </lineage>
</organism>
<dbReference type="PATRIC" id="fig|1029756.8.peg.1581"/>